<evidence type="ECO:0000256" key="2">
    <source>
        <dbReference type="ARBA" id="ARBA00023015"/>
    </source>
</evidence>
<reference evidence="7" key="1">
    <citation type="submission" date="2019-11" db="EMBL/GenBank/DDBJ databases">
        <authorList>
            <person name="Liu Y."/>
            <person name="Hou J."/>
            <person name="Li T.-Q."/>
            <person name="Guan C.-H."/>
            <person name="Wu X."/>
            <person name="Wu H.-Z."/>
            <person name="Ling F."/>
            <person name="Zhang R."/>
            <person name="Shi X.-G."/>
            <person name="Ren J.-P."/>
            <person name="Chen E.-F."/>
            <person name="Sun J.-M."/>
        </authorList>
    </citation>
    <scope>NUCLEOTIDE SEQUENCE</scope>
    <source>
        <strain evidence="7">Adult_tree_wgs_1</strain>
        <tissue evidence="7">Leaves</tissue>
    </source>
</reference>
<keyword evidence="5" id="KW-0539">Nucleus</keyword>
<dbReference type="InterPro" id="IPR003340">
    <property type="entry name" value="B3_DNA-bd"/>
</dbReference>
<gene>
    <name evidence="7" type="ORF">RHSIM_Rhsim09G0208600</name>
</gene>
<dbReference type="EMBL" id="WJXA01000009">
    <property type="protein sequence ID" value="KAF7132845.1"/>
    <property type="molecule type" value="Genomic_DNA"/>
</dbReference>
<dbReference type="PROSITE" id="PS50863">
    <property type="entry name" value="B3"/>
    <property type="match status" value="1"/>
</dbReference>
<dbReference type="Proteomes" id="UP000626092">
    <property type="component" value="Unassembled WGS sequence"/>
</dbReference>
<comment type="subcellular location">
    <subcellularLocation>
        <location evidence="1">Nucleus</location>
    </subcellularLocation>
</comment>
<dbReference type="InterPro" id="IPR013187">
    <property type="entry name" value="F-box-assoc_dom_typ3"/>
</dbReference>
<dbReference type="SUPFAM" id="SSF81383">
    <property type="entry name" value="F-box domain"/>
    <property type="match status" value="1"/>
</dbReference>
<evidence type="ECO:0000256" key="5">
    <source>
        <dbReference type="ARBA" id="ARBA00023242"/>
    </source>
</evidence>
<sequence length="753" mass="85547">MDGRGRGTSSRKPRMSFKDFMKDYPVKGEREKEGNINVHEEIKSITESIKRGREEELLFQKTLTSLDCYEFLAISTANALAHFPSLQTTELGEYSGVETLHMVPLKTPGEPWNLKFIYCQNRKSYGIFDGWSDFVQKYKLKEGDMVELYRNTVLDKEYLIDFHKTGNENEEMPLVAKKTIHMYGYDLEYLFEKELSRADVSWLKLLKIPAAEAQEHLPPLKQADGSYKEIEDVLVYDAGKKLHWMEISKRLFGIYYISGQWDDFVVVDAYGSRIEGGEVGVKQYGMMLGYYQLQIAKLQRHQAVNANNIQAPDGNYNSSGDGEGGVFSAAPVLPHDLAAAEVLTRLPAKSLMRFKCVSKLWLSTILNPGFCESHRDRSGPFGRTGLLIVSPDEEQHKGLGFFLATPSRRFVLPLTLDEPLSPDHFRDVFDLLQHQLTLSTREYDGITEVDDEGGNLVCLYTANRAWLCSVSTGEIIELPPPPPSPSPENGAAICYKYYLGYDCNIKRFKVLRVCSIQGAFFLRVQYEILTLGGEEYEASWRKLTRGPPVQIIRGNNDNSVYINGARHWWHYSGCLLVRFCFEDEEFLRIGLPPGFPKLGGSLHEFRGFVALVTGVTDRKLHMWVLCRNCDNEEVWSERTLGIPYAFADRGCCLLGNLHTGLMLMTGTTIEQEDEQQQRQQLEEEEVCNSKSPLKATPPIYSYDLLLGKFDEFVIGNPLSSTSLVGKDTSKLRIYSYVEDIRPLNLFISNPFGD</sequence>
<protein>
    <recommendedName>
        <fullName evidence="6">TF-B3 domain-containing protein</fullName>
    </recommendedName>
</protein>
<name>A0A834GFT0_RHOSS</name>
<dbReference type="GO" id="GO:0005634">
    <property type="term" value="C:nucleus"/>
    <property type="evidence" value="ECO:0007669"/>
    <property type="project" value="UniProtKB-SubCell"/>
</dbReference>
<evidence type="ECO:0000256" key="3">
    <source>
        <dbReference type="ARBA" id="ARBA00023125"/>
    </source>
</evidence>
<accession>A0A834GFT0</accession>
<organism evidence="7 8">
    <name type="scientific">Rhododendron simsii</name>
    <name type="common">Sims's rhododendron</name>
    <dbReference type="NCBI Taxonomy" id="118357"/>
    <lineage>
        <taxon>Eukaryota</taxon>
        <taxon>Viridiplantae</taxon>
        <taxon>Streptophyta</taxon>
        <taxon>Embryophyta</taxon>
        <taxon>Tracheophyta</taxon>
        <taxon>Spermatophyta</taxon>
        <taxon>Magnoliopsida</taxon>
        <taxon>eudicotyledons</taxon>
        <taxon>Gunneridae</taxon>
        <taxon>Pentapetalae</taxon>
        <taxon>asterids</taxon>
        <taxon>Ericales</taxon>
        <taxon>Ericaceae</taxon>
        <taxon>Ericoideae</taxon>
        <taxon>Rhodoreae</taxon>
        <taxon>Rhododendron</taxon>
    </lineage>
</organism>
<keyword evidence="3" id="KW-0238">DNA-binding</keyword>
<dbReference type="CDD" id="cd10017">
    <property type="entry name" value="B3_DNA"/>
    <property type="match status" value="1"/>
</dbReference>
<dbReference type="Pfam" id="PF08268">
    <property type="entry name" value="FBA_3"/>
    <property type="match status" value="1"/>
</dbReference>
<dbReference type="InterPro" id="IPR036047">
    <property type="entry name" value="F-box-like_dom_sf"/>
</dbReference>
<evidence type="ECO:0000256" key="1">
    <source>
        <dbReference type="ARBA" id="ARBA00004123"/>
    </source>
</evidence>
<dbReference type="InterPro" id="IPR015300">
    <property type="entry name" value="DNA-bd_pseudobarrel_sf"/>
</dbReference>
<dbReference type="CDD" id="cd22157">
    <property type="entry name" value="F-box_AtFBW1-like"/>
    <property type="match status" value="1"/>
</dbReference>
<dbReference type="PANTHER" id="PTHR31111:SF136">
    <property type="entry name" value="F-BOX ASSOCIATED DOMAIN-CONTAINING PROTEIN"/>
    <property type="match status" value="1"/>
</dbReference>
<dbReference type="Gene3D" id="2.40.330.10">
    <property type="entry name" value="DNA-binding pseudobarrel domain"/>
    <property type="match status" value="2"/>
</dbReference>
<evidence type="ECO:0000313" key="8">
    <source>
        <dbReference type="Proteomes" id="UP000626092"/>
    </source>
</evidence>
<evidence type="ECO:0000259" key="6">
    <source>
        <dbReference type="PROSITE" id="PS50863"/>
    </source>
</evidence>
<evidence type="ECO:0000256" key="4">
    <source>
        <dbReference type="ARBA" id="ARBA00023163"/>
    </source>
</evidence>
<dbReference type="SUPFAM" id="SSF101936">
    <property type="entry name" value="DNA-binding pseudobarrel domain"/>
    <property type="match status" value="2"/>
</dbReference>
<dbReference type="GO" id="GO:0003677">
    <property type="term" value="F:DNA binding"/>
    <property type="evidence" value="ECO:0007669"/>
    <property type="project" value="UniProtKB-KW"/>
</dbReference>
<proteinExistence type="predicted"/>
<dbReference type="SMART" id="SM01019">
    <property type="entry name" value="B3"/>
    <property type="match status" value="1"/>
</dbReference>
<dbReference type="Pfam" id="PF00646">
    <property type="entry name" value="F-box"/>
    <property type="match status" value="1"/>
</dbReference>
<comment type="caution">
    <text evidence="7">The sequence shown here is derived from an EMBL/GenBank/DDBJ whole genome shotgun (WGS) entry which is preliminary data.</text>
</comment>
<dbReference type="PANTHER" id="PTHR31111">
    <property type="entry name" value="BNAA05G37150D PROTEIN-RELATED"/>
    <property type="match status" value="1"/>
</dbReference>
<evidence type="ECO:0000313" key="7">
    <source>
        <dbReference type="EMBL" id="KAF7132845.1"/>
    </source>
</evidence>
<keyword evidence="8" id="KW-1185">Reference proteome</keyword>
<dbReference type="InterPro" id="IPR017451">
    <property type="entry name" value="F-box-assoc_interact_dom"/>
</dbReference>
<dbReference type="InterPro" id="IPR001810">
    <property type="entry name" value="F-box_dom"/>
</dbReference>
<dbReference type="AlphaFoldDB" id="A0A834GFT0"/>
<feature type="domain" description="TF-B3" evidence="6">
    <location>
        <begin position="109"/>
        <end position="166"/>
    </location>
</feature>
<dbReference type="NCBIfam" id="TIGR01640">
    <property type="entry name" value="F_box_assoc_1"/>
    <property type="match status" value="1"/>
</dbReference>
<dbReference type="OrthoDB" id="1657864at2759"/>
<keyword evidence="2" id="KW-0805">Transcription regulation</keyword>
<keyword evidence="4" id="KW-0804">Transcription</keyword>